<dbReference type="Pfam" id="PF12729">
    <property type="entry name" value="4HB_MCP_1"/>
    <property type="match status" value="1"/>
</dbReference>
<dbReference type="InterPro" id="IPR051310">
    <property type="entry name" value="MCP_chemotaxis"/>
</dbReference>
<evidence type="ECO:0000259" key="6">
    <source>
        <dbReference type="PROSITE" id="PS50111"/>
    </source>
</evidence>
<keyword evidence="5" id="KW-1133">Transmembrane helix</keyword>
<feature type="transmembrane region" description="Helical" evidence="5">
    <location>
        <begin position="12"/>
        <end position="33"/>
    </location>
</feature>
<dbReference type="InterPro" id="IPR024478">
    <property type="entry name" value="HlyB_4HB_MCP"/>
</dbReference>
<feature type="coiled-coil region" evidence="4">
    <location>
        <begin position="298"/>
        <end position="325"/>
    </location>
</feature>
<evidence type="ECO:0000256" key="1">
    <source>
        <dbReference type="ARBA" id="ARBA00022500"/>
    </source>
</evidence>
<proteinExistence type="inferred from homology"/>
<evidence type="ECO:0000256" key="5">
    <source>
        <dbReference type="SAM" id="Phobius"/>
    </source>
</evidence>
<keyword evidence="5" id="KW-0472">Membrane</keyword>
<reference evidence="7 8" key="1">
    <citation type="submission" date="2018-06" db="EMBL/GenBank/DDBJ databases">
        <authorList>
            <consortium name="Pathogen Informatics"/>
            <person name="Doyle S."/>
        </authorList>
    </citation>
    <scope>NUCLEOTIDE SEQUENCE [LARGE SCALE GENOMIC DNA]</scope>
    <source>
        <strain evidence="7 8">NCTC13292</strain>
    </source>
</reference>
<dbReference type="GO" id="GO:0007165">
    <property type="term" value="P:signal transduction"/>
    <property type="evidence" value="ECO:0007669"/>
    <property type="project" value="UniProtKB-KW"/>
</dbReference>
<keyword evidence="1" id="KW-0145">Chemotaxis</keyword>
<dbReference type="SMART" id="SM00283">
    <property type="entry name" value="MA"/>
    <property type="match status" value="1"/>
</dbReference>
<dbReference type="PANTHER" id="PTHR43531">
    <property type="entry name" value="PROTEIN ICFG"/>
    <property type="match status" value="1"/>
</dbReference>
<dbReference type="InterPro" id="IPR004089">
    <property type="entry name" value="MCPsignal_dom"/>
</dbReference>
<dbReference type="GO" id="GO:0005886">
    <property type="term" value="C:plasma membrane"/>
    <property type="evidence" value="ECO:0007669"/>
    <property type="project" value="TreeGrafter"/>
</dbReference>
<dbReference type="PANTHER" id="PTHR43531:SF11">
    <property type="entry name" value="METHYL-ACCEPTING CHEMOTAXIS PROTEIN 3"/>
    <property type="match status" value="1"/>
</dbReference>
<feature type="transmembrane region" description="Helical" evidence="5">
    <location>
        <begin position="190"/>
        <end position="213"/>
    </location>
</feature>
<evidence type="ECO:0000313" key="8">
    <source>
        <dbReference type="Proteomes" id="UP000254677"/>
    </source>
</evidence>
<comment type="similarity">
    <text evidence="2">Belongs to the methyl-accepting chemotaxis (MCP) protein family.</text>
</comment>
<protein>
    <submittedName>
        <fullName evidence="7">Chemotaxis signal transducer</fullName>
    </submittedName>
</protein>
<feature type="domain" description="Methyl-accepting transducer" evidence="6">
    <location>
        <begin position="227"/>
        <end position="463"/>
    </location>
</feature>
<dbReference type="Pfam" id="PF00015">
    <property type="entry name" value="MCPsignal"/>
    <property type="match status" value="1"/>
</dbReference>
<dbReference type="Proteomes" id="UP000254677">
    <property type="component" value="Unassembled WGS sequence"/>
</dbReference>
<keyword evidence="3" id="KW-0807">Transducer</keyword>
<dbReference type="GO" id="GO:0004888">
    <property type="term" value="F:transmembrane signaling receptor activity"/>
    <property type="evidence" value="ECO:0007669"/>
    <property type="project" value="TreeGrafter"/>
</dbReference>
<dbReference type="SUPFAM" id="SSF58104">
    <property type="entry name" value="Methyl-accepting chemotaxis protein (MCP) signaling domain"/>
    <property type="match status" value="1"/>
</dbReference>
<evidence type="ECO:0000256" key="4">
    <source>
        <dbReference type="SAM" id="Coils"/>
    </source>
</evidence>
<sequence>MTGKTTFSMRGKLGSGFILIITLLILVSFFSIWGMNRILVSQKALFEQEFVDALAIKDMRSQQNASRADLLQMSIVSEKAEQEAFYHAIQERLTINNKNIEDLITRNQKRSERFSKLQQFNELRKEFNRLREEQIVPLIYAGKMEEARRLMVSAQSDINKKMDVLANDIVNMMEQNARTILSESEQNAKFTIYVLALASLAAISVSIVMAIWLMGSLRKASRRINEGTNVLATAANQITASTTQLASSSSETAAAVSQTSSTIEEVRQTSEISAQKAKYVAEIGQKTAQISQEGQKSMAESVEAMNQIQEKMETMAERIVTLSEQSRDIGEIINTVNDLAEQSNLLAVNASIEAAKAGKHGKGFSVVAQEVKTMAEQSKRATSQVRMILGDIHKALSTAVLSAEEGSKAVETGVKLSNSASEAIRTLAKSIAESANAATQIIASSQQQLIGMDQVAQAMQNINQASVQNVASTKQVEMLAHELSQLGQKLQALTEEFKA</sequence>
<name>A0A378J397_9GAMM</name>
<dbReference type="AlphaFoldDB" id="A0A378J397"/>
<accession>A0A378J397</accession>
<dbReference type="OrthoDB" id="9177152at2"/>
<keyword evidence="4" id="KW-0175">Coiled coil</keyword>
<dbReference type="PROSITE" id="PS50111">
    <property type="entry name" value="CHEMOTAXIS_TRANSDUC_2"/>
    <property type="match status" value="1"/>
</dbReference>
<evidence type="ECO:0000256" key="2">
    <source>
        <dbReference type="ARBA" id="ARBA00029447"/>
    </source>
</evidence>
<evidence type="ECO:0000256" key="3">
    <source>
        <dbReference type="PROSITE-ProRule" id="PRU00284"/>
    </source>
</evidence>
<dbReference type="RefSeq" id="WP_115221171.1">
    <property type="nucleotide sequence ID" value="NZ_CAXYJE010000003.1"/>
</dbReference>
<keyword evidence="8" id="KW-1185">Reference proteome</keyword>
<organism evidence="7 8">
    <name type="scientific">Legionella donaldsonii</name>
    <dbReference type="NCBI Taxonomy" id="45060"/>
    <lineage>
        <taxon>Bacteria</taxon>
        <taxon>Pseudomonadati</taxon>
        <taxon>Pseudomonadota</taxon>
        <taxon>Gammaproteobacteria</taxon>
        <taxon>Legionellales</taxon>
        <taxon>Legionellaceae</taxon>
        <taxon>Legionella</taxon>
    </lineage>
</organism>
<evidence type="ECO:0000313" key="7">
    <source>
        <dbReference type="EMBL" id="STX42234.1"/>
    </source>
</evidence>
<keyword evidence="5" id="KW-0812">Transmembrane</keyword>
<gene>
    <name evidence="7" type="primary">frzCD</name>
    <name evidence="7" type="ORF">NCTC13292_01446</name>
</gene>
<dbReference type="GO" id="GO:0006935">
    <property type="term" value="P:chemotaxis"/>
    <property type="evidence" value="ECO:0007669"/>
    <property type="project" value="UniProtKB-KW"/>
</dbReference>
<dbReference type="Gene3D" id="1.10.287.950">
    <property type="entry name" value="Methyl-accepting chemotaxis protein"/>
    <property type="match status" value="1"/>
</dbReference>
<dbReference type="EMBL" id="UGOA01000001">
    <property type="protein sequence ID" value="STX42234.1"/>
    <property type="molecule type" value="Genomic_DNA"/>
</dbReference>